<keyword evidence="2 5" id="KW-0812">Transmembrane</keyword>
<name>A0A4R7JA63_9ACTN</name>
<dbReference type="Proteomes" id="UP000295371">
    <property type="component" value="Unassembled WGS sequence"/>
</dbReference>
<feature type="domain" description="VWFA" evidence="6">
    <location>
        <begin position="88"/>
        <end position="277"/>
    </location>
</feature>
<evidence type="ECO:0000256" key="4">
    <source>
        <dbReference type="ARBA" id="ARBA00023136"/>
    </source>
</evidence>
<feature type="transmembrane region" description="Helical" evidence="5">
    <location>
        <begin position="294"/>
        <end position="314"/>
    </location>
</feature>
<gene>
    <name evidence="7" type="ORF">CLV29_1437</name>
</gene>
<dbReference type="OrthoDB" id="8882959at2"/>
<dbReference type="InterPro" id="IPR036465">
    <property type="entry name" value="vWFA_dom_sf"/>
</dbReference>
<evidence type="ECO:0000259" key="6">
    <source>
        <dbReference type="PROSITE" id="PS50234"/>
    </source>
</evidence>
<protein>
    <submittedName>
        <fullName evidence="7">Ca-activated chloride channel family protein</fullName>
    </submittedName>
</protein>
<dbReference type="Gene3D" id="3.40.50.410">
    <property type="entry name" value="von Willebrand factor, type A domain"/>
    <property type="match status" value="1"/>
</dbReference>
<dbReference type="SUPFAM" id="SSF53300">
    <property type="entry name" value="vWA-like"/>
    <property type="match status" value="1"/>
</dbReference>
<keyword evidence="1" id="KW-1003">Cell membrane</keyword>
<dbReference type="PANTHER" id="PTHR22550:SF5">
    <property type="entry name" value="LEUCINE ZIPPER PROTEIN 4"/>
    <property type="match status" value="1"/>
</dbReference>
<keyword evidence="4 5" id="KW-0472">Membrane</keyword>
<sequence>MTDWIEFLNPERLWWLLLIPGLAVLYVVLNRLRNDSASSWQAVQQMVQRESNWKRHLAVILALASLTALIVAYARPKQEVEVPRERATIVVAIDISLSMEADDVQPNRLAAAQAGATDFINSLPEGYNVGVVAFGGTAQILVPPTPDRGQALAAVDNLTLMPATAIGDGILSSLDALLQVPAGDDPNEELPARIVLLSDGSTTVGTPSAAAAQSAKDRGVPVYTIAYGTEEGYVEIEGRREHVPVAYDELETIAEITGGNAYRAASAEQLSEVYENISSSVGYELVDVEVTNRYAGIGLLLALLSAVGVVSLAARWP</sequence>
<dbReference type="RefSeq" id="WP_133754256.1">
    <property type="nucleotide sequence ID" value="NZ_CP171129.1"/>
</dbReference>
<evidence type="ECO:0000256" key="2">
    <source>
        <dbReference type="ARBA" id="ARBA00022692"/>
    </source>
</evidence>
<comment type="caution">
    <text evidence="7">The sequence shown here is derived from an EMBL/GenBank/DDBJ whole genome shotgun (WGS) entry which is preliminary data.</text>
</comment>
<reference evidence="7 8" key="1">
    <citation type="submission" date="2019-03" db="EMBL/GenBank/DDBJ databases">
        <title>Genomic Encyclopedia of Archaeal and Bacterial Type Strains, Phase II (KMG-II): from individual species to whole genera.</title>
        <authorList>
            <person name="Goeker M."/>
        </authorList>
    </citation>
    <scope>NUCLEOTIDE SEQUENCE [LARGE SCALE GENOMIC DNA]</scope>
    <source>
        <strain evidence="7 8">DSM 24323</strain>
    </source>
</reference>
<evidence type="ECO:0000256" key="5">
    <source>
        <dbReference type="SAM" id="Phobius"/>
    </source>
</evidence>
<dbReference type="InterPro" id="IPR024163">
    <property type="entry name" value="Aerotolerance_reg_N"/>
</dbReference>
<dbReference type="Pfam" id="PF13519">
    <property type="entry name" value="VWA_2"/>
    <property type="match status" value="1"/>
</dbReference>
<evidence type="ECO:0000313" key="7">
    <source>
        <dbReference type="EMBL" id="TDT33806.1"/>
    </source>
</evidence>
<evidence type="ECO:0000256" key="1">
    <source>
        <dbReference type="ARBA" id="ARBA00022475"/>
    </source>
</evidence>
<feature type="transmembrane region" description="Helical" evidence="5">
    <location>
        <begin position="12"/>
        <end position="29"/>
    </location>
</feature>
<keyword evidence="3 5" id="KW-1133">Transmembrane helix</keyword>
<dbReference type="PANTHER" id="PTHR22550">
    <property type="entry name" value="SPORE GERMINATION PROTEIN"/>
    <property type="match status" value="1"/>
</dbReference>
<dbReference type="SMART" id="SM00327">
    <property type="entry name" value="VWA"/>
    <property type="match status" value="1"/>
</dbReference>
<keyword evidence="8" id="KW-1185">Reference proteome</keyword>
<dbReference type="InterPro" id="IPR050768">
    <property type="entry name" value="UPF0353/GerABKA_families"/>
</dbReference>
<evidence type="ECO:0000313" key="8">
    <source>
        <dbReference type="Proteomes" id="UP000295371"/>
    </source>
</evidence>
<dbReference type="InterPro" id="IPR002035">
    <property type="entry name" value="VWF_A"/>
</dbReference>
<dbReference type="EMBL" id="SOAW01000001">
    <property type="protein sequence ID" value="TDT33806.1"/>
    <property type="molecule type" value="Genomic_DNA"/>
</dbReference>
<proteinExistence type="predicted"/>
<accession>A0A4R7JA63</accession>
<dbReference type="PROSITE" id="PS50234">
    <property type="entry name" value="VWFA"/>
    <property type="match status" value="1"/>
</dbReference>
<feature type="transmembrane region" description="Helical" evidence="5">
    <location>
        <begin position="56"/>
        <end position="74"/>
    </location>
</feature>
<organism evidence="7 8">
    <name type="scientific">Naumannella halotolerans</name>
    <dbReference type="NCBI Taxonomy" id="993414"/>
    <lineage>
        <taxon>Bacteria</taxon>
        <taxon>Bacillati</taxon>
        <taxon>Actinomycetota</taxon>
        <taxon>Actinomycetes</taxon>
        <taxon>Propionibacteriales</taxon>
        <taxon>Propionibacteriaceae</taxon>
        <taxon>Naumannella</taxon>
    </lineage>
</organism>
<evidence type="ECO:0000256" key="3">
    <source>
        <dbReference type="ARBA" id="ARBA00022989"/>
    </source>
</evidence>
<dbReference type="AlphaFoldDB" id="A0A4R7JA63"/>
<dbReference type="Pfam" id="PF07584">
    <property type="entry name" value="BatA"/>
    <property type="match status" value="1"/>
</dbReference>